<dbReference type="FunFam" id="2.30.110.10:FF:000004">
    <property type="entry name" value="Cellular repressor of E1A-stimulated genes 1"/>
    <property type="match status" value="1"/>
</dbReference>
<evidence type="ECO:0000256" key="6">
    <source>
        <dbReference type="SAM" id="MobiDB-lite"/>
    </source>
</evidence>
<evidence type="ECO:0000256" key="5">
    <source>
        <dbReference type="ARBA" id="ARBA00023180"/>
    </source>
</evidence>
<evidence type="ECO:0000256" key="4">
    <source>
        <dbReference type="ARBA" id="ARBA00022729"/>
    </source>
</evidence>
<dbReference type="GO" id="GO:0005615">
    <property type="term" value="C:extracellular space"/>
    <property type="evidence" value="ECO:0007669"/>
    <property type="project" value="TreeGrafter"/>
</dbReference>
<dbReference type="GO" id="GO:0005737">
    <property type="term" value="C:cytoplasm"/>
    <property type="evidence" value="ECO:0007669"/>
    <property type="project" value="UniProtKB-ARBA"/>
</dbReference>
<dbReference type="Proteomes" id="UP000440578">
    <property type="component" value="Unassembled WGS sequence"/>
</dbReference>
<accession>A0A6A4WPM1</accession>
<feature type="chain" id="PRO_5025607231" evidence="7">
    <location>
        <begin position="19"/>
        <end position="449"/>
    </location>
</feature>
<dbReference type="PANTHER" id="PTHR13343">
    <property type="entry name" value="CREG1 PROTEIN"/>
    <property type="match status" value="1"/>
</dbReference>
<feature type="signal peptide" evidence="7">
    <location>
        <begin position="1"/>
        <end position="18"/>
    </location>
</feature>
<proteinExistence type="inferred from homology"/>
<feature type="region of interest" description="Disordered" evidence="6">
    <location>
        <begin position="23"/>
        <end position="269"/>
    </location>
</feature>
<evidence type="ECO:0000256" key="3">
    <source>
        <dbReference type="ARBA" id="ARBA00022525"/>
    </source>
</evidence>
<feature type="domain" description="CREG-like beta-barrel" evidence="8">
    <location>
        <begin position="267"/>
        <end position="434"/>
    </location>
</feature>
<dbReference type="AlphaFoldDB" id="A0A6A4WPM1"/>
<reference evidence="9 10" key="1">
    <citation type="submission" date="2019-07" db="EMBL/GenBank/DDBJ databases">
        <title>Draft genome assembly of a fouling barnacle, Amphibalanus amphitrite (Darwin, 1854): The first reference genome for Thecostraca.</title>
        <authorList>
            <person name="Kim W."/>
        </authorList>
    </citation>
    <scope>NUCLEOTIDE SEQUENCE [LARGE SCALE GENOMIC DNA]</scope>
    <source>
        <strain evidence="9">SNU_AA5</strain>
        <tissue evidence="9">Soma without cirri and trophi</tissue>
    </source>
</reference>
<dbReference type="PANTHER" id="PTHR13343:SF17">
    <property type="entry name" value="CELLULAR REPRESSOR OF E1A-STIMULATED GENES, ISOFORM A"/>
    <property type="match status" value="1"/>
</dbReference>
<protein>
    <submittedName>
        <fullName evidence="9">Protein CREG1</fullName>
    </submittedName>
</protein>
<gene>
    <name evidence="9" type="primary">CREG1</name>
    <name evidence="9" type="ORF">FJT64_023613</name>
</gene>
<feature type="compositionally biased region" description="Acidic residues" evidence="6">
    <location>
        <begin position="64"/>
        <end position="75"/>
    </location>
</feature>
<comment type="similarity">
    <text evidence="2">Belongs to the CREG family.</text>
</comment>
<feature type="compositionally biased region" description="Basic and acidic residues" evidence="6">
    <location>
        <begin position="90"/>
        <end position="120"/>
    </location>
</feature>
<evidence type="ECO:0000256" key="7">
    <source>
        <dbReference type="SAM" id="SignalP"/>
    </source>
</evidence>
<dbReference type="GO" id="GO:0012505">
    <property type="term" value="C:endomembrane system"/>
    <property type="evidence" value="ECO:0007669"/>
    <property type="project" value="UniProtKB-ARBA"/>
</dbReference>
<evidence type="ECO:0000256" key="1">
    <source>
        <dbReference type="ARBA" id="ARBA00004613"/>
    </source>
</evidence>
<comment type="caution">
    <text evidence="9">The sequence shown here is derived from an EMBL/GenBank/DDBJ whole genome shotgun (WGS) entry which is preliminary data.</text>
</comment>
<keyword evidence="5" id="KW-0325">Glycoprotein</keyword>
<dbReference type="InterPro" id="IPR055343">
    <property type="entry name" value="CREG_beta-barrel"/>
</dbReference>
<name>A0A6A4WPM1_AMPAM</name>
<organism evidence="9 10">
    <name type="scientific">Amphibalanus amphitrite</name>
    <name type="common">Striped barnacle</name>
    <name type="synonym">Balanus amphitrite</name>
    <dbReference type="NCBI Taxonomy" id="1232801"/>
    <lineage>
        <taxon>Eukaryota</taxon>
        <taxon>Metazoa</taxon>
        <taxon>Ecdysozoa</taxon>
        <taxon>Arthropoda</taxon>
        <taxon>Crustacea</taxon>
        <taxon>Multicrustacea</taxon>
        <taxon>Cirripedia</taxon>
        <taxon>Thoracica</taxon>
        <taxon>Thoracicalcarea</taxon>
        <taxon>Balanomorpha</taxon>
        <taxon>Balanoidea</taxon>
        <taxon>Balanidae</taxon>
        <taxon>Amphibalaninae</taxon>
        <taxon>Amphibalanus</taxon>
    </lineage>
</organism>
<dbReference type="OrthoDB" id="68575at2759"/>
<dbReference type="InterPro" id="IPR012349">
    <property type="entry name" value="Split_barrel_FMN-bd"/>
</dbReference>
<keyword evidence="3" id="KW-0964">Secreted</keyword>
<keyword evidence="10" id="KW-1185">Reference proteome</keyword>
<feature type="compositionally biased region" description="Low complexity" evidence="6">
    <location>
        <begin position="232"/>
        <end position="253"/>
    </location>
</feature>
<evidence type="ECO:0000313" key="9">
    <source>
        <dbReference type="EMBL" id="KAF0304582.1"/>
    </source>
</evidence>
<feature type="compositionally biased region" description="Polar residues" evidence="6">
    <location>
        <begin position="194"/>
        <end position="206"/>
    </location>
</feature>
<dbReference type="Gene3D" id="2.30.110.10">
    <property type="entry name" value="Electron Transport, Fmn-binding Protein, Chain A"/>
    <property type="match status" value="1"/>
</dbReference>
<dbReference type="SUPFAM" id="SSF50475">
    <property type="entry name" value="FMN-binding split barrel"/>
    <property type="match status" value="1"/>
</dbReference>
<dbReference type="Pfam" id="PF13883">
    <property type="entry name" value="CREG_beta-barrel"/>
    <property type="match status" value="1"/>
</dbReference>
<keyword evidence="4 7" id="KW-0732">Signal</keyword>
<evidence type="ECO:0000259" key="8">
    <source>
        <dbReference type="Pfam" id="PF13883"/>
    </source>
</evidence>
<evidence type="ECO:0000313" key="10">
    <source>
        <dbReference type="Proteomes" id="UP000440578"/>
    </source>
</evidence>
<comment type="subcellular location">
    <subcellularLocation>
        <location evidence="1">Secreted</location>
    </subcellularLocation>
</comment>
<sequence>MRSSVVLTLALVLVLCAALSVGDRRRSDGGQAQHRRRDGADDSREHHHHHHGSQGRQRYRGDDSDGDDSDEEDDGDDHHHHRFVELADSDGSHWRQGHDRGHGHGRVHGHEGRPESDGHGTKAAQNGRKNGGKNGQQDGRKDGKKDGQKKSKDRRGGGDSEDVRHHQGSGHREGNHRDEQHQHQHQHRGDTSSKKNFSKSAKQTSGRPEELHNPAHGPESPQIADPDSGELSPAAASVAAAMAASEADTALSAAEDDFGETAEPLPPPHQDVAAMARYIVHVSDWAAMATISTRPPTRGMPFANVFSVCDGTRYRSTGVPYLYLTDMEISVKDLRVNNSASLTMSLAQTEFCRRRGYDPEDPLCAHVILTGRVLQMDENDPEYVFARDALFARHPEMSGWPVGHHFFVAKLDIFNIIVLDYFGGAKTVPVAEYFATNPFKAHPRRENML</sequence>
<feature type="compositionally biased region" description="Basic and acidic residues" evidence="6">
    <location>
        <begin position="138"/>
        <end position="193"/>
    </location>
</feature>
<dbReference type="EMBL" id="VIIS01000829">
    <property type="protein sequence ID" value="KAF0304582.1"/>
    <property type="molecule type" value="Genomic_DNA"/>
</dbReference>
<evidence type="ECO:0000256" key="2">
    <source>
        <dbReference type="ARBA" id="ARBA00009230"/>
    </source>
</evidence>